<dbReference type="Proteomes" id="UP000316612">
    <property type="component" value="Unassembled WGS sequence"/>
</dbReference>
<dbReference type="AlphaFoldDB" id="A0A4Y4DX56"/>
<reference evidence="1 2" key="1">
    <citation type="submission" date="2019-06" db="EMBL/GenBank/DDBJ databases">
        <title>Whole genome shotgun sequence of Glutamicibacter uratoxydans NBRC 15515.</title>
        <authorList>
            <person name="Hosoyama A."/>
            <person name="Uohara A."/>
            <person name="Ohji S."/>
            <person name="Ichikawa N."/>
        </authorList>
    </citation>
    <scope>NUCLEOTIDE SEQUENCE [LARGE SCALE GENOMIC DNA]</scope>
    <source>
        <strain evidence="1 2">NBRC 15515</strain>
    </source>
</reference>
<keyword evidence="2" id="KW-1185">Reference proteome</keyword>
<comment type="caution">
    <text evidence="1">The sequence shown here is derived from an EMBL/GenBank/DDBJ whole genome shotgun (WGS) entry which is preliminary data.</text>
</comment>
<dbReference type="EMBL" id="BJNY01000035">
    <property type="protein sequence ID" value="GED07958.1"/>
    <property type="molecule type" value="Genomic_DNA"/>
</dbReference>
<evidence type="ECO:0000313" key="2">
    <source>
        <dbReference type="Proteomes" id="UP000316612"/>
    </source>
</evidence>
<sequence length="67" mass="7542">MTKLLISFPDDIAQRLREEIPKGEMSSFVAKHVENGLDAQKLRSLDDAIAHIKQNDKPLLDRLGNVT</sequence>
<dbReference type="OrthoDB" id="4774523at2"/>
<accession>A0A4Y4DX56</accession>
<dbReference type="RefSeq" id="WP_141367556.1">
    <property type="nucleotide sequence ID" value="NZ_BAAAJL010000009.1"/>
</dbReference>
<protein>
    <submittedName>
        <fullName evidence="1">Uncharacterized protein</fullName>
    </submittedName>
</protein>
<evidence type="ECO:0000313" key="1">
    <source>
        <dbReference type="EMBL" id="GED07958.1"/>
    </source>
</evidence>
<organism evidence="1 2">
    <name type="scientific">Glutamicibacter uratoxydans</name>
    <name type="common">Arthrobacter uratoxydans</name>
    <dbReference type="NCBI Taxonomy" id="43667"/>
    <lineage>
        <taxon>Bacteria</taxon>
        <taxon>Bacillati</taxon>
        <taxon>Actinomycetota</taxon>
        <taxon>Actinomycetes</taxon>
        <taxon>Micrococcales</taxon>
        <taxon>Micrococcaceae</taxon>
        <taxon>Glutamicibacter</taxon>
    </lineage>
</organism>
<name>A0A4Y4DX56_GLUUR</name>
<proteinExistence type="predicted"/>
<gene>
    <name evidence="1" type="ORF">AUR04nite_34900</name>
</gene>